<dbReference type="EMBL" id="KF055448">
    <property type="protein sequence ID" value="AHW56805.1"/>
    <property type="molecule type" value="Genomic_DNA"/>
</dbReference>
<geneLocation type="plasmid" evidence="3">
    <name>pQnrD2</name>
</geneLocation>
<evidence type="ECO:0000313" key="3">
    <source>
        <dbReference type="EMBL" id="AHY03238.1"/>
    </source>
</evidence>
<dbReference type="CARD" id="ARO:3002789">
    <property type="molecule name" value="QnrD2"/>
    <property type="mechanism identifier" value="ARO:0001003"/>
    <property type="mechanism name" value="antibiotic target protection"/>
</dbReference>
<dbReference type="EMBL" id="KJ158441">
    <property type="protein sequence ID" value="AHY03238.1"/>
    <property type="molecule type" value="Genomic_DNA"/>
</dbReference>
<proteinExistence type="predicted"/>
<dbReference type="SUPFAM" id="SSF141571">
    <property type="entry name" value="Pentapeptide repeat-like"/>
    <property type="match status" value="1"/>
</dbReference>
<reference evidence="3" key="1">
    <citation type="journal article" date="2014" name="Antimicrob. Agents Chemother.">
        <title>Quinolone Resistance Mechanisms in Salmonella enterica Serovars Hadar, Kentucky, Virchow, Schwarzengrund, and 4,5,12:i:-, Isolated from Humans in Switzerland, and Identification of a Novel qnrD Variant, qnrD2, in S. Hadar.</title>
        <authorList>
            <person name="Abgottspon H."/>
            <person name="Zurfluh K."/>
            <person name="Nuesch-Inderbinen M."/>
            <person name="Hachler H."/>
            <person name="Stephan R."/>
        </authorList>
    </citation>
    <scope>NUCLEOTIDE SEQUENCE</scope>
    <source>
        <strain evidence="3">N08-2312</strain>
        <plasmid evidence="3">pQnrD2</plasmid>
    </source>
</reference>
<accession>A0A023ULB0</accession>
<sequence length="214" mass="23957">MEKHFINEKFSRDQFTGNRVKNIAFSNCDFSGVDLTDTEFVDCSFYDRNSLEGCDFNRAKLKNASFKSCDLSMSNFKNISALGLEISECLAQGADFRGANFMNMITTRSWFCSAYITKTNLSYANFSRVILEKCELWENRWNGTVITGAVFRGSDLSCGEFSSFDWSLADFTGCDLTGGALGELDARRTNLDGVKLDGEQAFQLVESLGVIVHR</sequence>
<dbReference type="NCBIfam" id="NF033086">
    <property type="entry name" value="penta_rpt_Qnr"/>
    <property type="match status" value="1"/>
</dbReference>
<protein>
    <submittedName>
        <fullName evidence="2">QnrD1</fullName>
    </submittedName>
    <submittedName>
        <fullName evidence="3">QnrD2</fullName>
    </submittedName>
</protein>
<dbReference type="NCBIfam" id="NF000139">
    <property type="entry name" value="penta_rpt_QnrD"/>
    <property type="match status" value="1"/>
</dbReference>
<dbReference type="Pfam" id="PF00805">
    <property type="entry name" value="Pentapeptide"/>
    <property type="match status" value="3"/>
</dbReference>
<keyword evidence="3" id="KW-0614">Plasmid</keyword>
<dbReference type="InterPro" id="IPR001646">
    <property type="entry name" value="5peptide_repeat"/>
</dbReference>
<dbReference type="PANTHER" id="PTHR47485:SF1">
    <property type="entry name" value="THYLAKOID LUMENAL 17.4 KDA PROTEIN, CHLOROPLASTIC"/>
    <property type="match status" value="1"/>
</dbReference>
<organism evidence="3">
    <name type="scientific">Salmonella hadar</name>
    <dbReference type="NCBI Taxonomy" id="149385"/>
    <lineage>
        <taxon>Bacteria</taxon>
        <taxon>Pseudomonadati</taxon>
        <taxon>Pseudomonadota</taxon>
        <taxon>Gammaproteobacteria</taxon>
        <taxon>Enterobacterales</taxon>
        <taxon>Enterobacteriaceae</taxon>
        <taxon>Salmonella</taxon>
    </lineage>
</organism>
<evidence type="ECO:0000313" key="2">
    <source>
        <dbReference type="EMBL" id="AHW56805.1"/>
    </source>
</evidence>
<gene>
    <name evidence="3" type="primary">qnrD2</name>
    <name evidence="2" type="synonym">qnrD1</name>
</gene>
<dbReference type="PANTHER" id="PTHR47485">
    <property type="entry name" value="THYLAKOID LUMENAL 17.4 KDA PROTEIN, CHLOROPLASTIC"/>
    <property type="match status" value="1"/>
</dbReference>
<keyword evidence="1" id="KW-0677">Repeat</keyword>
<dbReference type="RefSeq" id="WP_032495680.1">
    <property type="nucleotide sequence ID" value="NG_050542.1"/>
</dbReference>
<name>A0A023ULB0_SALHA</name>
<evidence type="ECO:0000256" key="1">
    <source>
        <dbReference type="ARBA" id="ARBA00022737"/>
    </source>
</evidence>
<dbReference type="Gene3D" id="2.160.20.80">
    <property type="entry name" value="E3 ubiquitin-protein ligase SopA"/>
    <property type="match status" value="1"/>
</dbReference>
<dbReference type="AlphaFoldDB" id="A0A023ULB0"/>